<evidence type="ECO:0000313" key="4">
    <source>
        <dbReference type="EMBL" id="CAL1700052.1"/>
    </source>
</evidence>
<proteinExistence type="inferred from homology"/>
<evidence type="ECO:0000313" key="5">
    <source>
        <dbReference type="Proteomes" id="UP001497453"/>
    </source>
</evidence>
<dbReference type="PANTHER" id="PTHR11820:SF7">
    <property type="entry name" value="ACYLPYRUVASE FAHD1, MITOCHONDRIAL"/>
    <property type="match status" value="1"/>
</dbReference>
<accession>A0ABP1CWK7</accession>
<dbReference type="Pfam" id="PF01557">
    <property type="entry name" value="FAA_hydrolase"/>
    <property type="match status" value="1"/>
</dbReference>
<reference evidence="5" key="1">
    <citation type="submission" date="2024-04" db="EMBL/GenBank/DDBJ databases">
        <authorList>
            <person name="Shaw F."/>
            <person name="Minotto A."/>
        </authorList>
    </citation>
    <scope>NUCLEOTIDE SEQUENCE [LARGE SCALE GENOMIC DNA]</scope>
</reference>
<keyword evidence="5" id="KW-1185">Reference proteome</keyword>
<dbReference type="Gene3D" id="3.90.850.10">
    <property type="entry name" value="Fumarylacetoacetase-like, C-terminal domain"/>
    <property type="match status" value="1"/>
</dbReference>
<dbReference type="SUPFAM" id="SSF56529">
    <property type="entry name" value="FAH"/>
    <property type="match status" value="1"/>
</dbReference>
<gene>
    <name evidence="4" type="ORF">GFSPODELE1_LOCUS2977</name>
</gene>
<evidence type="ECO:0000256" key="1">
    <source>
        <dbReference type="ARBA" id="ARBA00010211"/>
    </source>
</evidence>
<dbReference type="PANTHER" id="PTHR11820">
    <property type="entry name" value="ACYLPYRUVASE"/>
    <property type="match status" value="1"/>
</dbReference>
<organism evidence="4 5">
    <name type="scientific">Somion occarium</name>
    <dbReference type="NCBI Taxonomy" id="3059160"/>
    <lineage>
        <taxon>Eukaryota</taxon>
        <taxon>Fungi</taxon>
        <taxon>Dikarya</taxon>
        <taxon>Basidiomycota</taxon>
        <taxon>Agaricomycotina</taxon>
        <taxon>Agaricomycetes</taxon>
        <taxon>Polyporales</taxon>
        <taxon>Cerrenaceae</taxon>
        <taxon>Somion</taxon>
    </lineage>
</organism>
<dbReference type="InterPro" id="IPR011234">
    <property type="entry name" value="Fumarylacetoacetase-like_C"/>
</dbReference>
<evidence type="ECO:0000259" key="3">
    <source>
        <dbReference type="Pfam" id="PF01557"/>
    </source>
</evidence>
<dbReference type="InterPro" id="IPR036663">
    <property type="entry name" value="Fumarylacetoacetase_C_sf"/>
</dbReference>
<evidence type="ECO:0000256" key="2">
    <source>
        <dbReference type="ARBA" id="ARBA00022723"/>
    </source>
</evidence>
<keyword evidence="2" id="KW-0479">Metal-binding</keyword>
<dbReference type="EMBL" id="OZ037945">
    <property type="protein sequence ID" value="CAL1700052.1"/>
    <property type="molecule type" value="Genomic_DNA"/>
</dbReference>
<name>A0ABP1CWK7_9APHY</name>
<comment type="similarity">
    <text evidence="1">Belongs to the FAH family.</text>
</comment>
<feature type="domain" description="Fumarylacetoacetase-like C-terminal" evidence="3">
    <location>
        <begin position="82"/>
        <end position="290"/>
    </location>
</feature>
<sequence length="303" mass="32845">MAPIRTQWTRLIRFVAAETAQVHIGEPIDPKINVGLAFRQRKPIKAYEIVGSVLDPAAEVTKKVLTVKELLSPLSREQLGIVRCLGLNYADHAEEAKMARPKYPILFYKPPTAIIGPEAPIQIPKVTQPVEQHLPDYEVELTIVIGKAAKDVSEADALDYVLAYTAGNDTSFRYHQLAVSQWGFSKGFDDATPLGPCLVAARTIDPQNLPLKTIVNGKTLQDGTTSDQIFTVRQTIAHLSQGTTLLPGSIIMTGTPKGVGFVKKPPIYLKHGDDIAVWIGGGIGTLANPVIEEGKTGGLKARL</sequence>
<protein>
    <recommendedName>
        <fullName evidence="3">Fumarylacetoacetase-like C-terminal domain-containing protein</fullName>
    </recommendedName>
</protein>
<dbReference type="Proteomes" id="UP001497453">
    <property type="component" value="Chromosome 2"/>
</dbReference>